<comment type="catalytic activity">
    <reaction evidence="1">
        <text>ATP + protein L-histidine = ADP + protein N-phospho-L-histidine.</text>
        <dbReference type="EC" id="2.7.13.3"/>
    </reaction>
</comment>
<evidence type="ECO:0000256" key="9">
    <source>
        <dbReference type="ARBA" id="ARBA00022777"/>
    </source>
</evidence>
<evidence type="ECO:0000256" key="7">
    <source>
        <dbReference type="ARBA" id="ARBA00022692"/>
    </source>
</evidence>
<dbReference type="RefSeq" id="WP_117175557.1">
    <property type="nucleotide sequence ID" value="NZ_QFZK01000003.1"/>
</dbReference>
<evidence type="ECO:0000313" key="16">
    <source>
        <dbReference type="Proteomes" id="UP000260665"/>
    </source>
</evidence>
<reference evidence="15 16" key="1">
    <citation type="submission" date="2018-05" db="EMBL/GenBank/DDBJ databases">
        <title>Rhodoferax soyangensis sp.nov., isolated from an oligotrophic freshwater lake.</title>
        <authorList>
            <person name="Park M."/>
        </authorList>
    </citation>
    <scope>NUCLEOTIDE SEQUENCE [LARGE SCALE GENOMIC DNA]</scope>
    <source>
        <strain evidence="15 16">IMCC26218</strain>
    </source>
</reference>
<dbReference type="InterPro" id="IPR011495">
    <property type="entry name" value="Sig_transdc_His_kin_sub2_dim/P"/>
</dbReference>
<name>A0A3E1RE61_9BURK</name>
<sequence>MTTALRLAEQHPTAKRWLSFVLLVALGLLGNYAHFPIFLNIDFLFGSIFAMLALQLLGLRLGVLAAALIGSYTLVLWNHPYATLIVTGEALFVGLLYQRRQVGLVLADALYWVLVGMPATYVLYGLVMDVPMGNIQLVVVKQSINGIANALVARLLFSAYLLNRRTALVGLRDMSYNLLAFFALCPALVLLAIASHHDVAEADRHLRSELVQDDLRLRALLEHWLQERTDSVVQLSRMAASLPSSQMQGPLDQARLSDDNFLRAGLLDSRGTVLQYSPLVDERGVSTVGQSFADRPYYESIQTAQGPMLSEVVMGRMGPPSPIVTLLAPVRRNGVFTGYISGVLSLEHLRTYLERSLGKTNQRYLVLDKNGAVILGNRPEQKTMAIFHRPEGVRTAYSDGSFRWTPLLVNGRPTMEQWQHSWYVTESCVGSLGEWRLVLEQPVEPIQKALATRYTRLLGTLLLTLLAALLLAEWISRRTLATLGQLNELTYQLPAKLAQHSVQVEWPRSGIAETRALIRNFKVMAASLSDLLTRERQINERLDAQVAERTAALSHSLLEKDALLREVHHRVKNNLQVITSMLRLESGRSEHPASRSVLQDMQDRVRSMALLHETIYRVGTFSAIDLGDYLRQVATQALRALQSGTEGIQLRLDLGHLMAGLDQATPCGLLVNELLSNSFKHGFPAGQGGEVWVSLQPINEDYQWRLQVRDSGVGLPPDFAARRQSGLGLKLVEGLADQIGGRLEVGPGATFTVVFRCAPAALAT</sequence>
<dbReference type="InterPro" id="IPR005467">
    <property type="entry name" value="His_kinase_dom"/>
</dbReference>
<dbReference type="Proteomes" id="UP000260665">
    <property type="component" value="Unassembled WGS sequence"/>
</dbReference>
<dbReference type="Gene3D" id="3.30.565.10">
    <property type="entry name" value="Histidine kinase-like ATPase, C-terminal domain"/>
    <property type="match status" value="1"/>
</dbReference>
<dbReference type="PROSITE" id="PS50109">
    <property type="entry name" value="HIS_KIN"/>
    <property type="match status" value="1"/>
</dbReference>
<dbReference type="Pfam" id="PF02743">
    <property type="entry name" value="dCache_1"/>
    <property type="match status" value="1"/>
</dbReference>
<dbReference type="GO" id="GO:0005886">
    <property type="term" value="C:plasma membrane"/>
    <property type="evidence" value="ECO:0007669"/>
    <property type="project" value="UniProtKB-SubCell"/>
</dbReference>
<dbReference type="OrthoDB" id="9770795at2"/>
<evidence type="ECO:0000256" key="2">
    <source>
        <dbReference type="ARBA" id="ARBA00004651"/>
    </source>
</evidence>
<dbReference type="SMART" id="SM00387">
    <property type="entry name" value="HATPase_c"/>
    <property type="match status" value="1"/>
</dbReference>
<proteinExistence type="predicted"/>
<evidence type="ECO:0000256" key="6">
    <source>
        <dbReference type="ARBA" id="ARBA00022679"/>
    </source>
</evidence>
<keyword evidence="11 13" id="KW-1133">Transmembrane helix</keyword>
<keyword evidence="9" id="KW-0418">Kinase</keyword>
<evidence type="ECO:0000256" key="10">
    <source>
        <dbReference type="ARBA" id="ARBA00022840"/>
    </source>
</evidence>
<evidence type="ECO:0000256" key="1">
    <source>
        <dbReference type="ARBA" id="ARBA00000085"/>
    </source>
</evidence>
<feature type="transmembrane region" description="Helical" evidence="13">
    <location>
        <begin position="144"/>
        <end position="162"/>
    </location>
</feature>
<dbReference type="PANTHER" id="PTHR41523:SF8">
    <property type="entry name" value="ETHYLENE RESPONSE SENSOR PROTEIN"/>
    <property type="match status" value="1"/>
</dbReference>
<keyword evidence="6" id="KW-0808">Transferase</keyword>
<keyword evidence="5" id="KW-0597">Phosphoprotein</keyword>
<dbReference type="CDD" id="cd18773">
    <property type="entry name" value="PDC1_HK_sensor"/>
    <property type="match status" value="1"/>
</dbReference>
<dbReference type="PANTHER" id="PTHR41523">
    <property type="entry name" value="TWO-COMPONENT SYSTEM SENSOR PROTEIN"/>
    <property type="match status" value="1"/>
</dbReference>
<comment type="subcellular location">
    <subcellularLocation>
        <location evidence="2">Cell membrane</location>
        <topology evidence="2">Multi-pass membrane protein</topology>
    </subcellularLocation>
</comment>
<dbReference type="GO" id="GO:0004673">
    <property type="term" value="F:protein histidine kinase activity"/>
    <property type="evidence" value="ECO:0007669"/>
    <property type="project" value="UniProtKB-EC"/>
</dbReference>
<dbReference type="Pfam" id="PF07568">
    <property type="entry name" value="HisKA_2"/>
    <property type="match status" value="1"/>
</dbReference>
<gene>
    <name evidence="15" type="ORF">DIC66_07310</name>
</gene>
<evidence type="ECO:0000256" key="5">
    <source>
        <dbReference type="ARBA" id="ARBA00022553"/>
    </source>
</evidence>
<keyword evidence="4" id="KW-1003">Cell membrane</keyword>
<dbReference type="AlphaFoldDB" id="A0A3E1RE61"/>
<comment type="caution">
    <text evidence="15">The sequence shown here is derived from an EMBL/GenBank/DDBJ whole genome shotgun (WGS) entry which is preliminary data.</text>
</comment>
<dbReference type="Pfam" id="PF02518">
    <property type="entry name" value="HATPase_c"/>
    <property type="match status" value="1"/>
</dbReference>
<keyword evidence="8" id="KW-0547">Nucleotide-binding</keyword>
<evidence type="ECO:0000256" key="4">
    <source>
        <dbReference type="ARBA" id="ARBA00022475"/>
    </source>
</evidence>
<evidence type="ECO:0000256" key="12">
    <source>
        <dbReference type="ARBA" id="ARBA00023136"/>
    </source>
</evidence>
<keyword evidence="10" id="KW-0067">ATP-binding</keyword>
<feature type="transmembrane region" description="Helical" evidence="13">
    <location>
        <begin position="104"/>
        <end position="124"/>
    </location>
</feature>
<feature type="transmembrane region" description="Helical" evidence="13">
    <location>
        <begin position="174"/>
        <end position="194"/>
    </location>
</feature>
<dbReference type="InterPro" id="IPR036890">
    <property type="entry name" value="HATPase_C_sf"/>
</dbReference>
<dbReference type="SUPFAM" id="SSF55874">
    <property type="entry name" value="ATPase domain of HSP90 chaperone/DNA topoisomerase II/histidine kinase"/>
    <property type="match status" value="1"/>
</dbReference>
<evidence type="ECO:0000256" key="8">
    <source>
        <dbReference type="ARBA" id="ARBA00022741"/>
    </source>
</evidence>
<accession>A0A3E1RE61</accession>
<keyword evidence="7 13" id="KW-0812">Transmembrane</keyword>
<dbReference type="Gene3D" id="3.30.450.20">
    <property type="entry name" value="PAS domain"/>
    <property type="match status" value="2"/>
</dbReference>
<keyword evidence="16" id="KW-1185">Reference proteome</keyword>
<feature type="transmembrane region" description="Helical" evidence="13">
    <location>
        <begin position="48"/>
        <end position="75"/>
    </location>
</feature>
<protein>
    <recommendedName>
        <fullName evidence="3">histidine kinase</fullName>
        <ecNumber evidence="3">2.7.13.3</ecNumber>
    </recommendedName>
</protein>
<dbReference type="EMBL" id="QFZK01000003">
    <property type="protein sequence ID" value="RFO97658.1"/>
    <property type="molecule type" value="Genomic_DNA"/>
</dbReference>
<keyword evidence="12 13" id="KW-0472">Membrane</keyword>
<dbReference type="GO" id="GO:0005524">
    <property type="term" value="F:ATP binding"/>
    <property type="evidence" value="ECO:0007669"/>
    <property type="project" value="UniProtKB-KW"/>
</dbReference>
<evidence type="ECO:0000259" key="14">
    <source>
        <dbReference type="PROSITE" id="PS50109"/>
    </source>
</evidence>
<evidence type="ECO:0000256" key="13">
    <source>
        <dbReference type="SAM" id="Phobius"/>
    </source>
</evidence>
<evidence type="ECO:0000256" key="3">
    <source>
        <dbReference type="ARBA" id="ARBA00012438"/>
    </source>
</evidence>
<evidence type="ECO:0000256" key="11">
    <source>
        <dbReference type="ARBA" id="ARBA00022989"/>
    </source>
</evidence>
<dbReference type="InterPro" id="IPR003594">
    <property type="entry name" value="HATPase_dom"/>
</dbReference>
<feature type="transmembrane region" description="Helical" evidence="13">
    <location>
        <begin position="20"/>
        <end position="41"/>
    </location>
</feature>
<organism evidence="15 16">
    <name type="scientific">Rhodoferax lacus</name>
    <dbReference type="NCBI Taxonomy" id="2184758"/>
    <lineage>
        <taxon>Bacteria</taxon>
        <taxon>Pseudomonadati</taxon>
        <taxon>Pseudomonadota</taxon>
        <taxon>Betaproteobacteria</taxon>
        <taxon>Burkholderiales</taxon>
        <taxon>Comamonadaceae</taxon>
        <taxon>Rhodoferax</taxon>
    </lineage>
</organism>
<evidence type="ECO:0000313" key="15">
    <source>
        <dbReference type="EMBL" id="RFO97658.1"/>
    </source>
</evidence>
<dbReference type="InterPro" id="IPR033479">
    <property type="entry name" value="dCache_1"/>
</dbReference>
<dbReference type="EC" id="2.7.13.3" evidence="3"/>
<feature type="domain" description="Histidine kinase" evidence="14">
    <location>
        <begin position="566"/>
        <end position="745"/>
    </location>
</feature>